<keyword evidence="2" id="KW-1185">Reference proteome</keyword>
<dbReference type="Proteomes" id="UP000256388">
    <property type="component" value="Unassembled WGS sequence"/>
</dbReference>
<dbReference type="EMBL" id="QUMS01000005">
    <property type="protein sequence ID" value="REG05411.1"/>
    <property type="molecule type" value="Genomic_DNA"/>
</dbReference>
<gene>
    <name evidence="1" type="ORF">DFR64_2812</name>
</gene>
<comment type="caution">
    <text evidence="1">The sequence shown here is derived from an EMBL/GenBank/DDBJ whole genome shotgun (WGS) entry which is preliminary data.</text>
</comment>
<organism evidence="1 2">
    <name type="scientific">Pelolinea submarina</name>
    <dbReference type="NCBI Taxonomy" id="913107"/>
    <lineage>
        <taxon>Bacteria</taxon>
        <taxon>Bacillati</taxon>
        <taxon>Chloroflexota</taxon>
        <taxon>Anaerolineae</taxon>
        <taxon>Anaerolineales</taxon>
        <taxon>Anaerolineaceae</taxon>
        <taxon>Pelolinea</taxon>
    </lineage>
</organism>
<dbReference type="AlphaFoldDB" id="A0A3E0A4D4"/>
<proteinExistence type="predicted"/>
<protein>
    <submittedName>
        <fullName evidence="1">Uncharacterized protein</fullName>
    </submittedName>
</protein>
<reference evidence="1 2" key="1">
    <citation type="submission" date="2018-08" db="EMBL/GenBank/DDBJ databases">
        <title>Genomic Encyclopedia of Type Strains, Phase IV (KMG-IV): sequencing the most valuable type-strain genomes for metagenomic binning, comparative biology and taxonomic classification.</title>
        <authorList>
            <person name="Goeker M."/>
        </authorList>
    </citation>
    <scope>NUCLEOTIDE SEQUENCE [LARGE SCALE GENOMIC DNA]</scope>
    <source>
        <strain evidence="1 2">DSM 23923</strain>
    </source>
</reference>
<sequence length="184" mass="20548">MCGQQTISLSQGRGPGVRGNRNELHICAILTGPSFSSARFAQQSLGKDSLDSLAPSSLTFFPEGMLRDPLWGKEHAFSIFKVNVGRNSIPAERTALFAMPPHPDLLPRGNASRSPMGRRNCVSFPRTRMCGLQDNPELSHNEAQDDIWYKFLQTIDSHGHNRYNQLVLTVYEVIEWNLHSLLSA</sequence>
<evidence type="ECO:0000313" key="1">
    <source>
        <dbReference type="EMBL" id="REG05411.1"/>
    </source>
</evidence>
<evidence type="ECO:0000313" key="2">
    <source>
        <dbReference type="Proteomes" id="UP000256388"/>
    </source>
</evidence>
<name>A0A3E0A4D4_9CHLR</name>
<accession>A0A3E0A4D4</accession>